<evidence type="ECO:0000256" key="6">
    <source>
        <dbReference type="ARBA" id="ARBA00022989"/>
    </source>
</evidence>
<protein>
    <submittedName>
        <fullName evidence="9">AzlC family ABC transporter permease</fullName>
    </submittedName>
</protein>
<reference evidence="9" key="2">
    <citation type="journal article" date="2021" name="PeerJ">
        <title>Extensive microbial diversity within the chicken gut microbiome revealed by metagenomics and culture.</title>
        <authorList>
            <person name="Gilroy R."/>
            <person name="Ravi A."/>
            <person name="Getino M."/>
            <person name="Pursley I."/>
            <person name="Horton D.L."/>
            <person name="Alikhan N.F."/>
            <person name="Baker D."/>
            <person name="Gharbi K."/>
            <person name="Hall N."/>
            <person name="Watson M."/>
            <person name="Adriaenssens E.M."/>
            <person name="Foster-Nyarko E."/>
            <person name="Jarju S."/>
            <person name="Secka A."/>
            <person name="Antonio M."/>
            <person name="Oren A."/>
            <person name="Chaudhuri R.R."/>
            <person name="La Ragione R."/>
            <person name="Hildebrand F."/>
            <person name="Pallen M.J."/>
        </authorList>
    </citation>
    <scope>NUCLEOTIDE SEQUENCE</scope>
    <source>
        <strain evidence="9">USAMLcec3-3695</strain>
    </source>
</reference>
<evidence type="ECO:0000256" key="8">
    <source>
        <dbReference type="SAM" id="Phobius"/>
    </source>
</evidence>
<dbReference type="EMBL" id="DVNB01000075">
    <property type="protein sequence ID" value="HIU57554.1"/>
    <property type="molecule type" value="Genomic_DNA"/>
</dbReference>
<dbReference type="Pfam" id="PF03591">
    <property type="entry name" value="AzlC"/>
    <property type="match status" value="1"/>
</dbReference>
<keyword evidence="3" id="KW-0813">Transport</keyword>
<feature type="transmembrane region" description="Helical" evidence="8">
    <location>
        <begin position="55"/>
        <end position="77"/>
    </location>
</feature>
<feature type="transmembrane region" description="Helical" evidence="8">
    <location>
        <begin position="20"/>
        <end position="43"/>
    </location>
</feature>
<feature type="transmembrane region" description="Helical" evidence="8">
    <location>
        <begin position="206"/>
        <end position="227"/>
    </location>
</feature>
<dbReference type="GO" id="GO:0005886">
    <property type="term" value="C:plasma membrane"/>
    <property type="evidence" value="ECO:0007669"/>
    <property type="project" value="UniProtKB-SubCell"/>
</dbReference>
<dbReference type="Proteomes" id="UP000824109">
    <property type="component" value="Unassembled WGS sequence"/>
</dbReference>
<keyword evidence="5 8" id="KW-0812">Transmembrane</keyword>
<sequence>MKKTLFLTGLRDGIPIAAGYFAVSFSFGIAAVAAGLAPFEALLISMTNLTSAGQFAAIGIIAGGGSYIEMAMTQFVINLRYALMSLSLSQKLDRSFSRLHSLILGHSVTDEIFAVAMSRSGRLRPIYFLGLAALPYIGWSGGTAAGAFLGALMPETLTAALSVSLYGMFIAIIVPAAKKERPVLIVTLISIAASFAIYYIPALDFISSGFSIIICAVIASAIGALLFPADEEGKV</sequence>
<evidence type="ECO:0000313" key="9">
    <source>
        <dbReference type="EMBL" id="HIU57554.1"/>
    </source>
</evidence>
<dbReference type="PANTHER" id="PTHR34979">
    <property type="entry name" value="INNER MEMBRANE PROTEIN YGAZ"/>
    <property type="match status" value="1"/>
</dbReference>
<keyword evidence="7 8" id="KW-0472">Membrane</keyword>
<dbReference type="PANTHER" id="PTHR34979:SF1">
    <property type="entry name" value="INNER MEMBRANE PROTEIN YGAZ"/>
    <property type="match status" value="1"/>
</dbReference>
<dbReference type="InterPro" id="IPR011606">
    <property type="entry name" value="Brnchd-chn_aa_trnsp_permease"/>
</dbReference>
<reference evidence="9" key="1">
    <citation type="submission" date="2020-10" db="EMBL/GenBank/DDBJ databases">
        <authorList>
            <person name="Gilroy R."/>
        </authorList>
    </citation>
    <scope>NUCLEOTIDE SEQUENCE</scope>
    <source>
        <strain evidence="9">USAMLcec3-3695</strain>
    </source>
</reference>
<feature type="transmembrane region" description="Helical" evidence="8">
    <location>
        <begin position="183"/>
        <end position="200"/>
    </location>
</feature>
<comment type="caution">
    <text evidence="9">The sequence shown here is derived from an EMBL/GenBank/DDBJ whole genome shotgun (WGS) entry which is preliminary data.</text>
</comment>
<evidence type="ECO:0000256" key="1">
    <source>
        <dbReference type="ARBA" id="ARBA00004651"/>
    </source>
</evidence>
<comment type="subcellular location">
    <subcellularLocation>
        <location evidence="1">Cell membrane</location>
        <topology evidence="1">Multi-pass membrane protein</topology>
    </subcellularLocation>
</comment>
<keyword evidence="6 8" id="KW-1133">Transmembrane helix</keyword>
<comment type="similarity">
    <text evidence="2">Belongs to the AzlC family.</text>
</comment>
<feature type="transmembrane region" description="Helical" evidence="8">
    <location>
        <begin position="157"/>
        <end position="176"/>
    </location>
</feature>
<name>A0A9D1MCB4_9FIRM</name>
<evidence type="ECO:0000256" key="3">
    <source>
        <dbReference type="ARBA" id="ARBA00022448"/>
    </source>
</evidence>
<evidence type="ECO:0000256" key="5">
    <source>
        <dbReference type="ARBA" id="ARBA00022692"/>
    </source>
</evidence>
<evidence type="ECO:0000256" key="4">
    <source>
        <dbReference type="ARBA" id="ARBA00022475"/>
    </source>
</evidence>
<organism evidence="9 10">
    <name type="scientific">Candidatus Ornithomonoglobus merdipullorum</name>
    <dbReference type="NCBI Taxonomy" id="2840895"/>
    <lineage>
        <taxon>Bacteria</taxon>
        <taxon>Bacillati</taxon>
        <taxon>Bacillota</taxon>
        <taxon>Clostridia</taxon>
        <taxon>Candidatus Ornithomonoglobus</taxon>
    </lineage>
</organism>
<feature type="transmembrane region" description="Helical" evidence="8">
    <location>
        <begin position="128"/>
        <end position="151"/>
    </location>
</feature>
<evidence type="ECO:0000256" key="2">
    <source>
        <dbReference type="ARBA" id="ARBA00010735"/>
    </source>
</evidence>
<accession>A0A9D1MCB4</accession>
<evidence type="ECO:0000313" key="10">
    <source>
        <dbReference type="Proteomes" id="UP000824109"/>
    </source>
</evidence>
<evidence type="ECO:0000256" key="7">
    <source>
        <dbReference type="ARBA" id="ARBA00023136"/>
    </source>
</evidence>
<proteinExistence type="inferred from homology"/>
<keyword evidence="4" id="KW-1003">Cell membrane</keyword>
<dbReference type="AlphaFoldDB" id="A0A9D1MCB4"/>
<dbReference type="GO" id="GO:1903785">
    <property type="term" value="P:L-valine transmembrane transport"/>
    <property type="evidence" value="ECO:0007669"/>
    <property type="project" value="TreeGrafter"/>
</dbReference>
<gene>
    <name evidence="9" type="ORF">IAA61_07045</name>
</gene>